<keyword evidence="7" id="KW-1185">Reference proteome</keyword>
<dbReference type="InterPro" id="IPR050346">
    <property type="entry name" value="FMO-like"/>
</dbReference>
<dbReference type="Gene3D" id="3.50.50.60">
    <property type="entry name" value="FAD/NAD(P)-binding domain"/>
    <property type="match status" value="2"/>
</dbReference>
<comment type="caution">
    <text evidence="6">The sequence shown here is derived from an EMBL/GenBank/DDBJ whole genome shotgun (WGS) entry which is preliminary data.</text>
</comment>
<proteinExistence type="inferred from homology"/>
<comment type="similarity">
    <text evidence="1">Belongs to the FMO family.</text>
</comment>
<evidence type="ECO:0000256" key="2">
    <source>
        <dbReference type="ARBA" id="ARBA00022630"/>
    </source>
</evidence>
<dbReference type="SUPFAM" id="SSF51905">
    <property type="entry name" value="FAD/NAD(P)-binding domain"/>
    <property type="match status" value="1"/>
</dbReference>
<keyword evidence="4" id="KW-0560">Oxidoreductase</keyword>
<dbReference type="InterPro" id="IPR020946">
    <property type="entry name" value="Flavin_mOase-like"/>
</dbReference>
<evidence type="ECO:0000256" key="1">
    <source>
        <dbReference type="ARBA" id="ARBA00009183"/>
    </source>
</evidence>
<keyword evidence="3" id="KW-0274">FAD</keyword>
<dbReference type="AlphaFoldDB" id="A0A8K0XLR0"/>
<sequence>MLLLGQVVLSLLSLSGWNAKPTLDNPQQHPIGVDSAPKSIAIVGAGSAGIAVLKTILDLPEERRANWRLVLFEQRSDVGGVWLPDPDEPNPPTLPETPLYPLLRTNTPHPTMTYPGFPFPPNTPLFPSHEHVKRYHSDVASKLNLTQYIQLNSEVYAAGWRGNSTHGKWEVESHRYNHRTGRKRVTRDTFDHLIVANGHNHYPRVPDFDGTDEWLANPTTGGQKRELLHSIFYREPGRYTNQTVLVVGAGASGRDAASQVGLNAKKTYHSLKPNSTLITLEPLPYVDTVGLISHFTKDSIVLEDGTVLTDVDSVILATGYQFLVPFLSRSPSPDIPAILSISPTTNYTSDTAPSLQTNTRYIYPLHSHIFSLSPTHPPTALSFVGLPVLIANCPSDIAQSLLIAHALLNPSVLPTKRDMLSQLLQQEDRLRERGYDPYVAGHKMVGGDDDAQAYQDALVRYLKEKGSLPNDGKNFVEQWRRDARKDSFLLRRAWLRIEAAGQEEVERWLRGVESEDEWAELLSRLAAWQREWEDENGGISVSVGDDYWEADY</sequence>
<evidence type="ECO:0000256" key="5">
    <source>
        <dbReference type="SAM" id="SignalP"/>
    </source>
</evidence>
<gene>
    <name evidence="6" type="ORF">BXZ70DRAFT_473777</name>
</gene>
<dbReference type="PANTHER" id="PTHR23023">
    <property type="entry name" value="DIMETHYLANILINE MONOOXYGENASE"/>
    <property type="match status" value="1"/>
</dbReference>
<dbReference type="EMBL" id="JAEVFJ010000035">
    <property type="protein sequence ID" value="KAH8091649.1"/>
    <property type="molecule type" value="Genomic_DNA"/>
</dbReference>
<keyword evidence="2" id="KW-0285">Flavoprotein</keyword>
<reference evidence="6" key="1">
    <citation type="journal article" date="2021" name="New Phytol.">
        <title>Evolutionary innovations through gain and loss of genes in the ectomycorrhizal Boletales.</title>
        <authorList>
            <person name="Wu G."/>
            <person name="Miyauchi S."/>
            <person name="Morin E."/>
            <person name="Kuo A."/>
            <person name="Drula E."/>
            <person name="Varga T."/>
            <person name="Kohler A."/>
            <person name="Feng B."/>
            <person name="Cao Y."/>
            <person name="Lipzen A."/>
            <person name="Daum C."/>
            <person name="Hundley H."/>
            <person name="Pangilinan J."/>
            <person name="Johnson J."/>
            <person name="Barry K."/>
            <person name="LaButti K."/>
            <person name="Ng V."/>
            <person name="Ahrendt S."/>
            <person name="Min B."/>
            <person name="Choi I.G."/>
            <person name="Park H."/>
            <person name="Plett J.M."/>
            <person name="Magnuson J."/>
            <person name="Spatafora J.W."/>
            <person name="Nagy L.G."/>
            <person name="Henrissat B."/>
            <person name="Grigoriev I.V."/>
            <person name="Yang Z.L."/>
            <person name="Xu J."/>
            <person name="Martin F.M."/>
        </authorList>
    </citation>
    <scope>NUCLEOTIDE SEQUENCE</scope>
    <source>
        <strain evidence="6">KKN 215</strain>
    </source>
</reference>
<evidence type="ECO:0008006" key="8">
    <source>
        <dbReference type="Google" id="ProtNLM"/>
    </source>
</evidence>
<accession>A0A8K0XLR0</accession>
<feature type="chain" id="PRO_5035431997" description="FAD/NAD(P)-binding domain-containing protein" evidence="5">
    <location>
        <begin position="20"/>
        <end position="552"/>
    </location>
</feature>
<feature type="signal peptide" evidence="5">
    <location>
        <begin position="1"/>
        <end position="19"/>
    </location>
</feature>
<dbReference type="InterPro" id="IPR036188">
    <property type="entry name" value="FAD/NAD-bd_sf"/>
</dbReference>
<protein>
    <recommendedName>
        <fullName evidence="8">FAD/NAD(P)-binding domain-containing protein</fullName>
    </recommendedName>
</protein>
<evidence type="ECO:0000256" key="4">
    <source>
        <dbReference type="ARBA" id="ARBA00023002"/>
    </source>
</evidence>
<dbReference type="GO" id="GO:0050660">
    <property type="term" value="F:flavin adenine dinucleotide binding"/>
    <property type="evidence" value="ECO:0007669"/>
    <property type="project" value="InterPro"/>
</dbReference>
<dbReference type="Pfam" id="PF00743">
    <property type="entry name" value="FMO-like"/>
    <property type="match status" value="2"/>
</dbReference>
<name>A0A8K0XLR0_9AGAR</name>
<dbReference type="Proteomes" id="UP000813824">
    <property type="component" value="Unassembled WGS sequence"/>
</dbReference>
<dbReference type="GO" id="GO:0050661">
    <property type="term" value="F:NADP binding"/>
    <property type="evidence" value="ECO:0007669"/>
    <property type="project" value="InterPro"/>
</dbReference>
<evidence type="ECO:0000313" key="6">
    <source>
        <dbReference type="EMBL" id="KAH8091649.1"/>
    </source>
</evidence>
<evidence type="ECO:0000313" key="7">
    <source>
        <dbReference type="Proteomes" id="UP000813824"/>
    </source>
</evidence>
<evidence type="ECO:0000256" key="3">
    <source>
        <dbReference type="ARBA" id="ARBA00022827"/>
    </source>
</evidence>
<dbReference type="OrthoDB" id="66881at2759"/>
<dbReference type="GO" id="GO:0004499">
    <property type="term" value="F:N,N-dimethylaniline monooxygenase activity"/>
    <property type="evidence" value="ECO:0007669"/>
    <property type="project" value="InterPro"/>
</dbReference>
<keyword evidence="5" id="KW-0732">Signal</keyword>
<organism evidence="6 7">
    <name type="scientific">Cristinia sonorae</name>
    <dbReference type="NCBI Taxonomy" id="1940300"/>
    <lineage>
        <taxon>Eukaryota</taxon>
        <taxon>Fungi</taxon>
        <taxon>Dikarya</taxon>
        <taxon>Basidiomycota</taxon>
        <taxon>Agaricomycotina</taxon>
        <taxon>Agaricomycetes</taxon>
        <taxon>Agaricomycetidae</taxon>
        <taxon>Agaricales</taxon>
        <taxon>Pleurotineae</taxon>
        <taxon>Stephanosporaceae</taxon>
        <taxon>Cristinia</taxon>
    </lineage>
</organism>